<dbReference type="GO" id="GO:0061599">
    <property type="term" value="F:molybdopterin molybdotransferase activity"/>
    <property type="evidence" value="ECO:0007669"/>
    <property type="project" value="UniProtKB-EC"/>
</dbReference>
<dbReference type="SUPFAM" id="SSF53218">
    <property type="entry name" value="Molybdenum cofactor biosynthesis proteins"/>
    <property type="match status" value="1"/>
</dbReference>
<dbReference type="Gene3D" id="3.40.980.10">
    <property type="entry name" value="MoaB/Mog-like domain"/>
    <property type="match status" value="1"/>
</dbReference>
<dbReference type="EC" id="2.10.1.1" evidence="1"/>
<proteinExistence type="predicted"/>
<evidence type="ECO:0000313" key="1">
    <source>
        <dbReference type="EMBL" id="VAV94708.1"/>
    </source>
</evidence>
<dbReference type="EMBL" id="UOEC01000119">
    <property type="protein sequence ID" value="VAV94708.1"/>
    <property type="molecule type" value="Genomic_DNA"/>
</dbReference>
<dbReference type="AlphaFoldDB" id="A0A3B0S2U4"/>
<accession>A0A3B0S2U4</accession>
<name>A0A3B0S2U4_9ZZZZ</name>
<dbReference type="CDD" id="cd03522">
    <property type="entry name" value="MoeA_like"/>
    <property type="match status" value="1"/>
</dbReference>
<keyword evidence="1" id="KW-0808">Transferase</keyword>
<organism evidence="1">
    <name type="scientific">hydrothermal vent metagenome</name>
    <dbReference type="NCBI Taxonomy" id="652676"/>
    <lineage>
        <taxon>unclassified sequences</taxon>
        <taxon>metagenomes</taxon>
        <taxon>ecological metagenomes</taxon>
    </lineage>
</organism>
<dbReference type="InterPro" id="IPR036425">
    <property type="entry name" value="MoaB/Mog-like_dom_sf"/>
</dbReference>
<reference evidence="1" key="1">
    <citation type="submission" date="2018-06" db="EMBL/GenBank/DDBJ databases">
        <authorList>
            <person name="Zhirakovskaya E."/>
        </authorList>
    </citation>
    <scope>NUCLEOTIDE SEQUENCE</scope>
</reference>
<sequence length="332" mass="35268">MEFGKIPSVDAEGAILGHSVSLGDGVLKKGTLLAAADVDRLRENNIISVYAARLGDDDVAENEAAAAIGEVLAGEGVRVDVASTGRANLFAREAGVVEIDARRMDQLNLLDESLTVACLLPYERVKKGQMLATVKIIPYAVPRNTMNVALAMVGDMASVQMRAFSKKRVGLIITQLPHTKPALLQKTEEVMRQRIEGMGCELGRVSIVAHDANGVSLALNALMPHHDVGLVFGASAIVDRADVVPVAITQVGGSIEHLGMPVDPGNLLLLARIGDMPVIGVPTCARSLKRNGFDWVLERLLAGIEVTGPDLQSMGVGGLLKEIPSRPQPREM</sequence>
<protein>
    <submittedName>
        <fullName evidence="1">Molybdopterin molybdenumtransferase</fullName>
        <ecNumber evidence="1">2.10.1.1</ecNumber>
    </submittedName>
</protein>
<gene>
    <name evidence="1" type="ORF">MNBD_ALPHA08-118</name>
</gene>